<name>A0A7M3MEU3_9BACT</name>
<organism evidence="1 2">
    <name type="scientific">Oceanidesulfovibrio indonesiensis</name>
    <dbReference type="NCBI Taxonomy" id="54767"/>
    <lineage>
        <taxon>Bacteria</taxon>
        <taxon>Pseudomonadati</taxon>
        <taxon>Thermodesulfobacteriota</taxon>
        <taxon>Desulfovibrionia</taxon>
        <taxon>Desulfovibrionales</taxon>
        <taxon>Desulfovibrionaceae</taxon>
        <taxon>Oceanidesulfovibrio</taxon>
    </lineage>
</organism>
<gene>
    <name evidence="1" type="ORF">DPQ33_09605</name>
</gene>
<evidence type="ECO:0000313" key="2">
    <source>
        <dbReference type="Proteomes" id="UP000448292"/>
    </source>
</evidence>
<sequence>MTTATREESSRMTTMPDMHSDAVQGRMIRAREVFEDARVLALAFRWNGCVCRLCDACTLAMDAILLHRGLRNPKGLPIGGKQAWHLLEKAKMPPVLASGYADLLDKCRELDACPGMQFERDDAVALYAFAEEFIDYIDGVVNG</sequence>
<dbReference type="OrthoDB" id="37769at2"/>
<keyword evidence="2" id="KW-1185">Reference proteome</keyword>
<accession>A0A7M3MEU3</accession>
<dbReference type="Proteomes" id="UP000448292">
    <property type="component" value="Unassembled WGS sequence"/>
</dbReference>
<dbReference type="EMBL" id="QMIE01000007">
    <property type="protein sequence ID" value="TVM17416.1"/>
    <property type="molecule type" value="Genomic_DNA"/>
</dbReference>
<protein>
    <recommendedName>
        <fullName evidence="3">HEPN domain-containing protein</fullName>
    </recommendedName>
</protein>
<reference evidence="1 2" key="1">
    <citation type="submission" date="2018-06" db="EMBL/GenBank/DDBJ databases">
        <title>Complete genome of Desulfovibrio indonesiensis P37SLT.</title>
        <authorList>
            <person name="Crispim J.S."/>
            <person name="Vidigal P.M.P."/>
            <person name="Silva L.C.F."/>
            <person name="Laguardia C.N."/>
            <person name="Araujo L.C."/>
            <person name="Dias R.S."/>
            <person name="Sousa M.P."/>
            <person name="Paula S.O."/>
            <person name="Silva C."/>
        </authorList>
    </citation>
    <scope>NUCLEOTIDE SEQUENCE [LARGE SCALE GENOMIC DNA]</scope>
    <source>
        <strain evidence="1 2">P37SLT</strain>
    </source>
</reference>
<comment type="caution">
    <text evidence="1">The sequence shown here is derived from an EMBL/GenBank/DDBJ whole genome shotgun (WGS) entry which is preliminary data.</text>
</comment>
<dbReference type="AlphaFoldDB" id="A0A7M3MEU3"/>
<evidence type="ECO:0008006" key="3">
    <source>
        <dbReference type="Google" id="ProtNLM"/>
    </source>
</evidence>
<evidence type="ECO:0000313" key="1">
    <source>
        <dbReference type="EMBL" id="TVM17416.1"/>
    </source>
</evidence>
<dbReference type="Gene3D" id="1.20.120.330">
    <property type="entry name" value="Nucleotidyltransferases domain 2"/>
    <property type="match status" value="1"/>
</dbReference>
<proteinExistence type="predicted"/>